<dbReference type="CDD" id="cd00060">
    <property type="entry name" value="FHA"/>
    <property type="match status" value="1"/>
</dbReference>
<dbReference type="Gene3D" id="2.60.200.20">
    <property type="match status" value="1"/>
</dbReference>
<dbReference type="InterPro" id="IPR017735">
    <property type="entry name" value="T6SS_FHA"/>
</dbReference>
<feature type="compositionally biased region" description="Pro residues" evidence="1">
    <location>
        <begin position="149"/>
        <end position="161"/>
    </location>
</feature>
<feature type="region of interest" description="Disordered" evidence="1">
    <location>
        <begin position="137"/>
        <end position="167"/>
    </location>
</feature>
<dbReference type="Pfam" id="PF20232">
    <property type="entry name" value="T6SS_FHA_C"/>
    <property type="match status" value="1"/>
</dbReference>
<dbReference type="InterPro" id="IPR000253">
    <property type="entry name" value="FHA_dom"/>
</dbReference>
<feature type="region of interest" description="Disordered" evidence="1">
    <location>
        <begin position="223"/>
        <end position="248"/>
    </location>
</feature>
<evidence type="ECO:0000313" key="3">
    <source>
        <dbReference type="EMBL" id="QSI78979.1"/>
    </source>
</evidence>
<feature type="compositionally biased region" description="Low complexity" evidence="1">
    <location>
        <begin position="137"/>
        <end position="148"/>
    </location>
</feature>
<sequence length="545" mass="56711">MLPDPERHISRLHAQVLCEGGVFLIEDHGGNPTLINGRPVGRGNRQPVNDGDTLAIGGYELRAEATRAPAPFVTPVNTPTIASDPLGLFGGGPSSDPFATPSPTPVVAIPPSQAARQAAPIDDPFAVFMAAAPAPTPAPAVQAPMADPFAPPPPPPKPAPPLGMDLNLAPAASVDDLFGLGPTNSASDPFAGTALSAHSAPPAASSNAADPLALFGAAPAAGPTPAPLRDDAPMLAENFTPPKPIIPTAAPVPAAQAQVAAPASPTGDATPPAGIVVSWTESPLQASTPTPPDTHERVVPGPAAAPGVSVRIEPAIVAPMAPPAPAPAAPVSPPAMAAKTPAPGAAPDELLAAFQRGLGFPLQLPEGMTPDRMEQIGRVLRESVSGTMALLTARALTKREIRAEVTMIVSKENNPLKFAPDVEFALVQLLAPQGRGFMEPVKAMRDAYDDLRSHQFGFMAGMRAALTGVLERFKPEQLEGRISDRGFLDNVLPGSRKARLWDLYEQHYADISREAEDDFQNLFGRAFLRAYEEQIDRLASEPGRD</sequence>
<gene>
    <name evidence="3" type="primary">tagH</name>
    <name evidence="3" type="ORF">JY500_10360</name>
</gene>
<organism evidence="3 4">
    <name type="scientific">Niveibacterium microcysteis</name>
    <dbReference type="NCBI Taxonomy" id="2811415"/>
    <lineage>
        <taxon>Bacteria</taxon>
        <taxon>Pseudomonadati</taxon>
        <taxon>Pseudomonadota</taxon>
        <taxon>Betaproteobacteria</taxon>
        <taxon>Rhodocyclales</taxon>
        <taxon>Rhodocyclaceae</taxon>
        <taxon>Niveibacterium</taxon>
    </lineage>
</organism>
<proteinExistence type="predicted"/>
<protein>
    <submittedName>
        <fullName evidence="3">Type VI secretion system-associated FHA domain protein TagH</fullName>
    </submittedName>
</protein>
<dbReference type="SUPFAM" id="SSF49879">
    <property type="entry name" value="SMAD/FHA domain"/>
    <property type="match status" value="1"/>
</dbReference>
<keyword evidence="4" id="KW-1185">Reference proteome</keyword>
<dbReference type="EMBL" id="CP071060">
    <property type="protein sequence ID" value="QSI78979.1"/>
    <property type="molecule type" value="Genomic_DNA"/>
</dbReference>
<evidence type="ECO:0000259" key="2">
    <source>
        <dbReference type="PROSITE" id="PS50006"/>
    </source>
</evidence>
<dbReference type="NCBIfam" id="TIGR03354">
    <property type="entry name" value="VI_FHA"/>
    <property type="match status" value="1"/>
</dbReference>
<dbReference type="InterPro" id="IPR008984">
    <property type="entry name" value="SMAD_FHA_dom_sf"/>
</dbReference>
<evidence type="ECO:0000313" key="4">
    <source>
        <dbReference type="Proteomes" id="UP000663570"/>
    </source>
</evidence>
<reference evidence="3 4" key="1">
    <citation type="submission" date="2021-02" db="EMBL/GenBank/DDBJ databases">
        <title>Niveibacterium changnyeongensis HC41.</title>
        <authorList>
            <person name="Kang M."/>
        </authorList>
    </citation>
    <scope>NUCLEOTIDE SEQUENCE [LARGE SCALE GENOMIC DNA]</scope>
    <source>
        <strain evidence="3 4">HC41</strain>
    </source>
</reference>
<name>A0ABX7MDP9_9RHOO</name>
<dbReference type="Proteomes" id="UP000663570">
    <property type="component" value="Chromosome"/>
</dbReference>
<feature type="domain" description="FHA" evidence="2">
    <location>
        <begin position="1"/>
        <end position="40"/>
    </location>
</feature>
<dbReference type="PROSITE" id="PS50006">
    <property type="entry name" value="FHA_DOMAIN"/>
    <property type="match status" value="1"/>
</dbReference>
<dbReference type="Pfam" id="PF00498">
    <property type="entry name" value="FHA"/>
    <property type="match status" value="1"/>
</dbReference>
<accession>A0ABX7MDP9</accession>
<dbReference type="InterPro" id="IPR046883">
    <property type="entry name" value="T6SS_FHA_C"/>
</dbReference>
<evidence type="ECO:0000256" key="1">
    <source>
        <dbReference type="SAM" id="MobiDB-lite"/>
    </source>
</evidence>